<evidence type="ECO:0000313" key="2">
    <source>
        <dbReference type="Proteomes" id="UP000616499"/>
    </source>
</evidence>
<comment type="caution">
    <text evidence="1">The sequence shown here is derived from an EMBL/GenBank/DDBJ whole genome shotgun (WGS) entry which is preliminary data.</text>
</comment>
<dbReference type="EMBL" id="BMNW01000002">
    <property type="protein sequence ID" value="GGM01430.1"/>
    <property type="molecule type" value="Genomic_DNA"/>
</dbReference>
<reference evidence="2" key="1">
    <citation type="journal article" date="2019" name="Int. J. Syst. Evol. Microbiol.">
        <title>The Global Catalogue of Microorganisms (GCM) 10K type strain sequencing project: providing services to taxonomists for standard genome sequencing and annotation.</title>
        <authorList>
            <consortium name="The Broad Institute Genomics Platform"/>
            <consortium name="The Broad Institute Genome Sequencing Center for Infectious Disease"/>
            <person name="Wu L."/>
            <person name="Ma J."/>
        </authorList>
    </citation>
    <scope>NUCLEOTIDE SEQUENCE [LARGE SCALE GENOMIC DNA]</scope>
    <source>
        <strain evidence="2">JCM 13501</strain>
    </source>
</reference>
<gene>
    <name evidence="1" type="ORF">GCM10009425_10820</name>
</gene>
<protein>
    <submittedName>
        <fullName evidence="1">Uncharacterized protein</fullName>
    </submittedName>
</protein>
<keyword evidence="2" id="KW-1185">Reference proteome</keyword>
<name>A0ABQ2GKX5_9PSED</name>
<evidence type="ECO:0000313" key="1">
    <source>
        <dbReference type="EMBL" id="GGM01430.1"/>
    </source>
</evidence>
<organism evidence="1 2">
    <name type="scientific">Pseudomonas asuensis</name>
    <dbReference type="NCBI Taxonomy" id="1825787"/>
    <lineage>
        <taxon>Bacteria</taxon>
        <taxon>Pseudomonadati</taxon>
        <taxon>Pseudomonadota</taxon>
        <taxon>Gammaproteobacteria</taxon>
        <taxon>Pseudomonadales</taxon>
        <taxon>Pseudomonadaceae</taxon>
        <taxon>Pseudomonas</taxon>
    </lineage>
</organism>
<accession>A0ABQ2GKX5</accession>
<proteinExistence type="predicted"/>
<dbReference type="Proteomes" id="UP000616499">
    <property type="component" value="Unassembled WGS sequence"/>
</dbReference>
<sequence>MPEATVNLMPDETRRQVCFRECDMAGIVGKDNQRKAGRECGLEKIKRWAWLKALSIQAREGEYVSRTVLAHMEDDEQRAKAESD</sequence>